<feature type="compositionally biased region" description="Basic residues" evidence="1">
    <location>
        <begin position="185"/>
        <end position="194"/>
    </location>
</feature>
<dbReference type="EMBL" id="BSDZ01000014">
    <property type="protein sequence ID" value="GLI62988.1"/>
    <property type="molecule type" value="Genomic_DNA"/>
</dbReference>
<accession>A0ABQ5RZD0</accession>
<organism evidence="2 3">
    <name type="scientific">Volvox africanus</name>
    <dbReference type="NCBI Taxonomy" id="51714"/>
    <lineage>
        <taxon>Eukaryota</taxon>
        <taxon>Viridiplantae</taxon>
        <taxon>Chlorophyta</taxon>
        <taxon>core chlorophytes</taxon>
        <taxon>Chlorophyceae</taxon>
        <taxon>CS clade</taxon>
        <taxon>Chlamydomonadales</taxon>
        <taxon>Volvocaceae</taxon>
        <taxon>Volvox</taxon>
    </lineage>
</organism>
<comment type="caution">
    <text evidence="2">The sequence shown here is derived from an EMBL/GenBank/DDBJ whole genome shotgun (WGS) entry which is preliminary data.</text>
</comment>
<keyword evidence="3" id="KW-1185">Reference proteome</keyword>
<evidence type="ECO:0000313" key="2">
    <source>
        <dbReference type="EMBL" id="GLI62988.1"/>
    </source>
</evidence>
<feature type="compositionally biased region" description="Gly residues" evidence="1">
    <location>
        <begin position="170"/>
        <end position="184"/>
    </location>
</feature>
<protein>
    <submittedName>
        <fullName evidence="2">Uncharacterized protein</fullName>
    </submittedName>
</protein>
<sequence>MPTPLRLRWLLPGYSFAPVLGVHAYDLLRAPSDLLSRFYGIRLASGCLHAAGVDAAPSSSCHTSTSSAAGTCSSFEANTDARPPDAPATVQSNPYSSPGAAPTHSAVSPPPPFEPHSATQSTGRQSMDPFYPVSGIPSPALTKNNPGRRVVGRDGISDSNGGDSGVSISGNGGDDGWHRLGGGSVRRRSRRQRHHQLETQDVKELTELAVKMRWLRESLQQVRGITDDEAVVRHSGGGGIIEGGGDCSTIRGTGRSGPQVSVAVSRSEDVPVLQGRRAAAAGGATATAVSGTTVSGTTMQCGGPSGDVSTDDALLDAATRRGTAAVERNGEGLGNDGADVMNITSASDSIARNSDNDASAATSCPETPFGVGASGGTAGGGGRYVRFIRGGGGTQAAAAAANRDADLMRRILELQDLREAELLVYDAGSYFRSVHAGEMLVRLPELDLETSNSGLRTRRLIRFLSHCALRDLQPLSGSLLARCVAAFARLSYIPPE</sequence>
<feature type="non-terminal residue" evidence="2">
    <location>
        <position position="496"/>
    </location>
</feature>
<reference evidence="2 3" key="1">
    <citation type="journal article" date="2023" name="IScience">
        <title>Expanded male sex-determining region conserved during the evolution of homothallism in the green alga Volvox.</title>
        <authorList>
            <person name="Yamamoto K."/>
            <person name="Matsuzaki R."/>
            <person name="Mahakham W."/>
            <person name="Heman W."/>
            <person name="Sekimoto H."/>
            <person name="Kawachi M."/>
            <person name="Minakuchi Y."/>
            <person name="Toyoda A."/>
            <person name="Nozaki H."/>
        </authorList>
    </citation>
    <scope>NUCLEOTIDE SEQUENCE [LARGE SCALE GENOMIC DNA]</scope>
    <source>
        <strain evidence="2 3">NIES-4468</strain>
    </source>
</reference>
<gene>
    <name evidence="2" type="ORF">VaNZ11_005845</name>
</gene>
<evidence type="ECO:0000256" key="1">
    <source>
        <dbReference type="SAM" id="MobiDB-lite"/>
    </source>
</evidence>
<feature type="compositionally biased region" description="Low complexity" evidence="1">
    <location>
        <begin position="157"/>
        <end position="169"/>
    </location>
</feature>
<proteinExistence type="predicted"/>
<evidence type="ECO:0000313" key="3">
    <source>
        <dbReference type="Proteomes" id="UP001165090"/>
    </source>
</evidence>
<feature type="compositionally biased region" description="Low complexity" evidence="1">
    <location>
        <begin position="58"/>
        <end position="74"/>
    </location>
</feature>
<feature type="region of interest" description="Disordered" evidence="1">
    <location>
        <begin position="58"/>
        <end position="198"/>
    </location>
</feature>
<dbReference type="Proteomes" id="UP001165090">
    <property type="component" value="Unassembled WGS sequence"/>
</dbReference>
<name>A0ABQ5RZD0_9CHLO</name>